<feature type="compositionally biased region" description="Low complexity" evidence="1">
    <location>
        <begin position="44"/>
        <end position="55"/>
    </location>
</feature>
<proteinExistence type="predicted"/>
<name>A0AB35FZH6_LEUGE</name>
<dbReference type="Proteomes" id="UP000727071">
    <property type="component" value="Unassembled WGS sequence"/>
</dbReference>
<comment type="caution">
    <text evidence="2">The sequence shown here is derived from an EMBL/GenBank/DDBJ whole genome shotgun (WGS) entry which is preliminary data.</text>
</comment>
<accession>A0AB35FZH6</accession>
<gene>
    <name evidence="2" type="ORF">KII88_05605</name>
</gene>
<dbReference type="AlphaFoldDB" id="A0AB35FZH6"/>
<evidence type="ECO:0000256" key="1">
    <source>
        <dbReference type="SAM" id="MobiDB-lite"/>
    </source>
</evidence>
<evidence type="ECO:0000313" key="2">
    <source>
        <dbReference type="EMBL" id="MBZ6016004.1"/>
    </source>
</evidence>
<reference evidence="2" key="1">
    <citation type="submission" date="2021-05" db="EMBL/GenBank/DDBJ databases">
        <title>Pangenome of Leuconostoc gelidum warrants species status for Leuconostoc gelidum subsp. gasicomitatum.</title>
        <authorList>
            <person name="Johansson P."/>
            <person name="Sade E."/>
            <person name="Hultman J."/>
            <person name="Auvinen P."/>
            <person name="Bjorkroth J."/>
        </authorList>
    </citation>
    <scope>NUCLEOTIDE SEQUENCE</scope>
    <source>
        <strain evidence="2">C220d</strain>
    </source>
</reference>
<organism evidence="2 3">
    <name type="scientific">Leuconostoc gelidum subsp. gelidum</name>
    <dbReference type="NCBI Taxonomy" id="1607839"/>
    <lineage>
        <taxon>Bacteria</taxon>
        <taxon>Bacillati</taxon>
        <taxon>Bacillota</taxon>
        <taxon>Bacilli</taxon>
        <taxon>Lactobacillales</taxon>
        <taxon>Lactobacillaceae</taxon>
        <taxon>Leuconostoc</taxon>
        <taxon>Leuconostoc gelidum group</taxon>
    </lineage>
</organism>
<dbReference type="EMBL" id="JAHBFV010000017">
    <property type="protein sequence ID" value="MBZ6016004.1"/>
    <property type="molecule type" value="Genomic_DNA"/>
</dbReference>
<feature type="region of interest" description="Disordered" evidence="1">
    <location>
        <begin position="34"/>
        <end position="55"/>
    </location>
</feature>
<evidence type="ECO:0008006" key="4">
    <source>
        <dbReference type="Google" id="ProtNLM"/>
    </source>
</evidence>
<dbReference type="RefSeq" id="WP_100665526.1">
    <property type="nucleotide sequence ID" value="NZ_JAHBFV010000017.1"/>
</dbReference>
<protein>
    <recommendedName>
        <fullName evidence="4">Lipoprotein</fullName>
    </recommendedName>
</protein>
<sequence>MKKITVIVGTAASAIVLLAGGSVYHWSGHSNQNNKNADSVRNISSQKHSSSKIASHSSAISNNVLNASGTDYGIRLAGGVGGVFAKPTPMNKIFDRAEALDIVASVPTFNHSKLVSISRKGDDWHVVVLQDGLTSDFDITHYQGILGLIQLTQNGKTTQYGMNIPESYYAPYKEAEQKANAAFSSSISSQQTDVDTISLEEGIALIKKAGAEAASNDSEIISSNDHSITIGSEVGAKGYDKTTLTPNNDGTVHIYQEYGTLDGGTYSILDYMPAKEFNVPR</sequence>
<feature type="compositionally biased region" description="Polar residues" evidence="1">
    <location>
        <begin position="34"/>
        <end position="43"/>
    </location>
</feature>
<evidence type="ECO:0000313" key="3">
    <source>
        <dbReference type="Proteomes" id="UP000727071"/>
    </source>
</evidence>